<sequence length="113" mass="13277">MLVRSISVTARFTKSSGQERRSYSSFLSSLRSTFASKTPQPPRPREIENIQAYHGKQRSDPFAWMENIDDPHLPSYIQAENEYCKGYMRQHRFLQKVILKVWRRACVCNTHPT</sequence>
<accession>A0A1X2GUD8</accession>
<dbReference type="EMBL" id="MCGT01000003">
    <property type="protein sequence ID" value="ORX61635.1"/>
    <property type="molecule type" value="Genomic_DNA"/>
</dbReference>
<dbReference type="Gene3D" id="3.40.50.1820">
    <property type="entry name" value="alpha/beta hydrolase"/>
    <property type="match status" value="1"/>
</dbReference>
<dbReference type="Proteomes" id="UP000242146">
    <property type="component" value="Unassembled WGS sequence"/>
</dbReference>
<dbReference type="GO" id="GO:0004252">
    <property type="term" value="F:serine-type endopeptidase activity"/>
    <property type="evidence" value="ECO:0007669"/>
    <property type="project" value="InterPro"/>
</dbReference>
<evidence type="ECO:0000313" key="2">
    <source>
        <dbReference type="EMBL" id="ORX61635.1"/>
    </source>
</evidence>
<name>A0A1X2GUD8_9FUNG</name>
<protein>
    <recommendedName>
        <fullName evidence="1">Peptidase S9A N-terminal domain-containing protein</fullName>
    </recommendedName>
</protein>
<gene>
    <name evidence="2" type="ORF">DM01DRAFT_1126439</name>
</gene>
<feature type="domain" description="Peptidase S9A N-terminal" evidence="1">
    <location>
        <begin position="41"/>
        <end position="96"/>
    </location>
</feature>
<keyword evidence="3" id="KW-1185">Reference proteome</keyword>
<evidence type="ECO:0000313" key="3">
    <source>
        <dbReference type="Proteomes" id="UP000242146"/>
    </source>
</evidence>
<proteinExistence type="predicted"/>
<dbReference type="InterPro" id="IPR029058">
    <property type="entry name" value="AB_hydrolase_fold"/>
</dbReference>
<organism evidence="2 3">
    <name type="scientific">Hesseltinella vesiculosa</name>
    <dbReference type="NCBI Taxonomy" id="101127"/>
    <lineage>
        <taxon>Eukaryota</taxon>
        <taxon>Fungi</taxon>
        <taxon>Fungi incertae sedis</taxon>
        <taxon>Mucoromycota</taxon>
        <taxon>Mucoromycotina</taxon>
        <taxon>Mucoromycetes</taxon>
        <taxon>Mucorales</taxon>
        <taxon>Cunninghamellaceae</taxon>
        <taxon>Hesseltinella</taxon>
    </lineage>
</organism>
<dbReference type="InterPro" id="IPR023302">
    <property type="entry name" value="Pept_S9A_N"/>
</dbReference>
<dbReference type="AlphaFoldDB" id="A0A1X2GUD8"/>
<comment type="caution">
    <text evidence="2">The sequence shown here is derived from an EMBL/GenBank/DDBJ whole genome shotgun (WGS) entry which is preliminary data.</text>
</comment>
<reference evidence="2 3" key="1">
    <citation type="submission" date="2016-07" db="EMBL/GenBank/DDBJ databases">
        <title>Pervasive Adenine N6-methylation of Active Genes in Fungi.</title>
        <authorList>
            <consortium name="DOE Joint Genome Institute"/>
            <person name="Mondo S.J."/>
            <person name="Dannebaum R.O."/>
            <person name="Kuo R.C."/>
            <person name="Labutti K."/>
            <person name="Haridas S."/>
            <person name="Kuo A."/>
            <person name="Salamov A."/>
            <person name="Ahrendt S.R."/>
            <person name="Lipzen A."/>
            <person name="Sullivan W."/>
            <person name="Andreopoulos W.B."/>
            <person name="Clum A."/>
            <person name="Lindquist E."/>
            <person name="Daum C."/>
            <person name="Ramamoorthy G.K."/>
            <person name="Gryganskyi A."/>
            <person name="Culley D."/>
            <person name="Magnuson J.K."/>
            <person name="James T.Y."/>
            <person name="O'Malley M.A."/>
            <person name="Stajich J.E."/>
            <person name="Spatafora J.W."/>
            <person name="Visel A."/>
            <person name="Grigoriev I.V."/>
        </authorList>
    </citation>
    <scope>NUCLEOTIDE SEQUENCE [LARGE SCALE GENOMIC DNA]</scope>
    <source>
        <strain evidence="2 3">NRRL 3301</strain>
    </source>
</reference>
<dbReference type="Pfam" id="PF02897">
    <property type="entry name" value="Peptidase_S9_N"/>
    <property type="match status" value="1"/>
</dbReference>
<dbReference type="SUPFAM" id="SSF50993">
    <property type="entry name" value="Peptidase/esterase 'gauge' domain"/>
    <property type="match status" value="1"/>
</dbReference>
<evidence type="ECO:0000259" key="1">
    <source>
        <dbReference type="Pfam" id="PF02897"/>
    </source>
</evidence>